<sequence>MKRLTAYWLFLSVFVSCISDFTPEVEGVRGILVVDGMITNGESVVRLSRSVGILDTLRGDEVIADALMNVECSNGVLFPAVYEGNGSYRIHTGDLDPDLGYRLNFSLGEKDYQSTFLKPMRTAEIDSVSWQKAGLEKPVTIHVTTHASRNESPYYRWSYQEVWEVRSELFANAGYIDGKFMMFERDTPKNTYYCWGRDSSKMIILDESTRLIDNVIPQKKLLEIPCVDERLAELYYIEVSQMQLREDSYRYYRLLQDEIERTGGLFNVVMSAGDNGNVYCLSDPKEVTVGYVEVCNVTKKALYIPFSRDIYEGCGMPCWTYSAKEYPSLPWYSYPSVVATPSCVDCRERYNATKNKPSWWPTDHL</sequence>
<accession>A0A3L7ZRT2</accession>
<proteinExistence type="predicted"/>
<reference evidence="1 3" key="1">
    <citation type="submission" date="2018-09" db="EMBL/GenBank/DDBJ databases">
        <title>Murine metabolic-syndrome-specific gut microbial biobank.</title>
        <authorList>
            <person name="Liu C."/>
        </authorList>
    </citation>
    <scope>NUCLEOTIDE SEQUENCE [LARGE SCALE GENOMIC DNA]</scope>
    <source>
        <strain evidence="1 3">8-P5</strain>
    </source>
</reference>
<evidence type="ECO:0000313" key="2">
    <source>
        <dbReference type="EMBL" id="TGY57775.1"/>
    </source>
</evidence>
<reference evidence="2 4" key="2">
    <citation type="submission" date="2019-04" db="EMBL/GenBank/DDBJ databases">
        <title>Microbes associate with the intestines of laboratory mice.</title>
        <authorList>
            <person name="Navarre W."/>
            <person name="Wong E."/>
            <person name="Huang K."/>
            <person name="Tropini C."/>
            <person name="Ng K."/>
            <person name="Yu B."/>
        </authorList>
    </citation>
    <scope>NUCLEOTIDE SEQUENCE [LARGE SCALE GENOMIC DNA]</scope>
    <source>
        <strain evidence="2 4">NM39_I3</strain>
    </source>
</reference>
<protein>
    <submittedName>
        <fullName evidence="1">DUF4249 domain-containing protein</fullName>
    </submittedName>
</protein>
<dbReference type="OrthoDB" id="1062680at2"/>
<comment type="caution">
    <text evidence="1">The sequence shown here is derived from an EMBL/GenBank/DDBJ whole genome shotgun (WGS) entry which is preliminary data.</text>
</comment>
<dbReference type="EMBL" id="RAYI01000006">
    <property type="protein sequence ID" value="RLT74584.1"/>
    <property type="molecule type" value="Genomic_DNA"/>
</dbReference>
<dbReference type="Proteomes" id="UP000278164">
    <property type="component" value="Unassembled WGS sequence"/>
</dbReference>
<dbReference type="InterPro" id="IPR025345">
    <property type="entry name" value="DUF4249"/>
</dbReference>
<evidence type="ECO:0000313" key="4">
    <source>
        <dbReference type="Proteomes" id="UP000310032"/>
    </source>
</evidence>
<dbReference type="PROSITE" id="PS51257">
    <property type="entry name" value="PROKAR_LIPOPROTEIN"/>
    <property type="match status" value="1"/>
</dbReference>
<dbReference type="AlphaFoldDB" id="A0A3L7ZRT2"/>
<evidence type="ECO:0000313" key="1">
    <source>
        <dbReference type="EMBL" id="RLT74584.1"/>
    </source>
</evidence>
<dbReference type="Pfam" id="PF14054">
    <property type="entry name" value="DUF4249"/>
    <property type="match status" value="1"/>
</dbReference>
<dbReference type="Proteomes" id="UP000310032">
    <property type="component" value="Unassembled WGS sequence"/>
</dbReference>
<organism evidence="1 3">
    <name type="scientific">Parabacteroides distasonis</name>
    <dbReference type="NCBI Taxonomy" id="823"/>
    <lineage>
        <taxon>Bacteria</taxon>
        <taxon>Pseudomonadati</taxon>
        <taxon>Bacteroidota</taxon>
        <taxon>Bacteroidia</taxon>
        <taxon>Bacteroidales</taxon>
        <taxon>Tannerellaceae</taxon>
        <taxon>Parabacteroides</taxon>
    </lineage>
</organism>
<dbReference type="RefSeq" id="WP_121735138.1">
    <property type="nucleotide sequence ID" value="NZ_QXXG01000012.1"/>
</dbReference>
<dbReference type="EMBL" id="SRYM01000022">
    <property type="protein sequence ID" value="TGY57775.1"/>
    <property type="molecule type" value="Genomic_DNA"/>
</dbReference>
<gene>
    <name evidence="1" type="ORF">D7V78_04225</name>
    <name evidence="2" type="ORF">E5342_09460</name>
</gene>
<evidence type="ECO:0000313" key="3">
    <source>
        <dbReference type="Proteomes" id="UP000278164"/>
    </source>
</evidence>
<name>A0A3L7ZRT2_PARDI</name>